<dbReference type="EMBL" id="JAGIZQ010000004">
    <property type="protein sequence ID" value="KAH6632547.1"/>
    <property type="molecule type" value="Genomic_DNA"/>
</dbReference>
<proteinExistence type="predicted"/>
<protein>
    <submittedName>
        <fullName evidence="1">Amidoligase enzyme-domain-containing protein</fullName>
    </submittedName>
</protein>
<keyword evidence="2" id="KW-1185">Reference proteome</keyword>
<gene>
    <name evidence="1" type="ORF">F5144DRAFT_490323</name>
</gene>
<evidence type="ECO:0000313" key="1">
    <source>
        <dbReference type="EMBL" id="KAH6632547.1"/>
    </source>
</evidence>
<organism evidence="1 2">
    <name type="scientific">Chaetomium tenue</name>
    <dbReference type="NCBI Taxonomy" id="1854479"/>
    <lineage>
        <taxon>Eukaryota</taxon>
        <taxon>Fungi</taxon>
        <taxon>Dikarya</taxon>
        <taxon>Ascomycota</taxon>
        <taxon>Pezizomycotina</taxon>
        <taxon>Sordariomycetes</taxon>
        <taxon>Sordariomycetidae</taxon>
        <taxon>Sordariales</taxon>
        <taxon>Chaetomiaceae</taxon>
        <taxon>Chaetomium</taxon>
    </lineage>
</organism>
<comment type="caution">
    <text evidence="1">The sequence shown here is derived from an EMBL/GenBank/DDBJ whole genome shotgun (WGS) entry which is preliminary data.</text>
</comment>
<sequence length="579" mass="62680">MSAGNTKTPPAPRLPLFGVEIELFVKVKPKVEVLTWKKRHANPDSVPEYWRNWDFDLKNNPPDRDAQIKVIYQRREVGRAIQADIDAMLGPKNGWHCEPDPSLSERMLTLPIDPRKWWGVELVSPPMSVSKQWQQEIEMVYKAVCKNFDIWTSDFCGCHVHVSPGPVKTKENDYSVAKLVRMAKTSYFWEKALCEFLPPDRRESTYARPNYKSFATKEYEEVERAGWGPVFDKLDDLAAGRRGQSNFLHEIQGGLIEGDRYTSFNFEAFMDIGTVEFRRQAGVLSPITTAHRILLALGLHLSAMRYDFDGAKARTTHPTAEELRKELAGCIKKLPETCHGTRFLNFLTWCQESYKGGKRFTEEQINEREQALRKGQTPPEQRSAVPPRPPAENSQETTASQPRGRAPAASSPAAAAPAQSSSAGRGGARDTAPTGRQTPAAGRGGAAAGRGGAAQGAAGRGASQGTAGRGAPQGTAGRGGSAPTTTPRTSTSTNTGTGTARTTGPQGTSTPARTSTTNSRDTAPTTNQSTGTSRPRASGGTASNANASSTSYGYDAVEELVLEENMKGGGTFNGVGSLT</sequence>
<evidence type="ECO:0000313" key="2">
    <source>
        <dbReference type="Proteomes" id="UP000724584"/>
    </source>
</evidence>
<accession>A0ACB7P978</accession>
<dbReference type="Proteomes" id="UP000724584">
    <property type="component" value="Unassembled WGS sequence"/>
</dbReference>
<reference evidence="1 2" key="1">
    <citation type="journal article" date="2021" name="Nat. Commun.">
        <title>Genetic determinants of endophytism in the Arabidopsis root mycobiome.</title>
        <authorList>
            <person name="Mesny F."/>
            <person name="Miyauchi S."/>
            <person name="Thiergart T."/>
            <person name="Pickel B."/>
            <person name="Atanasova L."/>
            <person name="Karlsson M."/>
            <person name="Huettel B."/>
            <person name="Barry K.W."/>
            <person name="Haridas S."/>
            <person name="Chen C."/>
            <person name="Bauer D."/>
            <person name="Andreopoulos W."/>
            <person name="Pangilinan J."/>
            <person name="LaButti K."/>
            <person name="Riley R."/>
            <person name="Lipzen A."/>
            <person name="Clum A."/>
            <person name="Drula E."/>
            <person name="Henrissat B."/>
            <person name="Kohler A."/>
            <person name="Grigoriev I.V."/>
            <person name="Martin F.M."/>
            <person name="Hacquard S."/>
        </authorList>
    </citation>
    <scope>NUCLEOTIDE SEQUENCE [LARGE SCALE GENOMIC DNA]</scope>
    <source>
        <strain evidence="1 2">MPI-SDFR-AT-0079</strain>
    </source>
</reference>
<name>A0ACB7P978_9PEZI</name>